<dbReference type="Proteomes" id="UP000887560">
    <property type="component" value="Unplaced"/>
</dbReference>
<evidence type="ECO:0000313" key="10">
    <source>
        <dbReference type="Proteomes" id="UP000887560"/>
    </source>
</evidence>
<evidence type="ECO:0000256" key="2">
    <source>
        <dbReference type="ARBA" id="ARBA00004496"/>
    </source>
</evidence>
<dbReference type="GO" id="GO:0005634">
    <property type="term" value="C:nucleus"/>
    <property type="evidence" value="ECO:0007669"/>
    <property type="project" value="UniProtKB-SubCell"/>
</dbReference>
<evidence type="ECO:0000256" key="5">
    <source>
        <dbReference type="ARBA" id="ARBA00022603"/>
    </source>
</evidence>
<dbReference type="Pfam" id="PF10294">
    <property type="entry name" value="Methyltransf_16"/>
    <property type="match status" value="1"/>
</dbReference>
<dbReference type="GO" id="GO:0018064">
    <property type="term" value="F:protein-L-histidine N-tele-methyltransferase activity"/>
    <property type="evidence" value="ECO:0007669"/>
    <property type="project" value="UniProtKB-EC"/>
</dbReference>
<keyword evidence="7" id="KW-0949">S-adenosyl-L-methionine</keyword>
<dbReference type="GO" id="GO:0005737">
    <property type="term" value="C:cytoplasm"/>
    <property type="evidence" value="ECO:0007669"/>
    <property type="project" value="UniProtKB-SubCell"/>
</dbReference>
<dbReference type="InterPro" id="IPR019410">
    <property type="entry name" value="Methyltransf_16"/>
</dbReference>
<reference evidence="11" key="1">
    <citation type="submission" date="2022-11" db="UniProtKB">
        <authorList>
            <consortium name="WormBaseParasite"/>
        </authorList>
    </citation>
    <scope>IDENTIFICATION</scope>
</reference>
<dbReference type="AlphaFoldDB" id="A0A915PEY3"/>
<accession>A0A915PEY3</accession>
<evidence type="ECO:0000256" key="4">
    <source>
        <dbReference type="ARBA" id="ARBA00022490"/>
    </source>
</evidence>
<dbReference type="PANTHER" id="PTHR14614:SF39">
    <property type="entry name" value="HISTIDINE PROTEIN METHYLTRANSFERASE 1 HOMOLOG"/>
    <property type="match status" value="1"/>
</dbReference>
<evidence type="ECO:0000256" key="8">
    <source>
        <dbReference type="ARBA" id="ARBA00023242"/>
    </source>
</evidence>
<keyword evidence="8" id="KW-0539">Nucleus</keyword>
<evidence type="ECO:0000256" key="9">
    <source>
        <dbReference type="ARBA" id="ARBA00038126"/>
    </source>
</evidence>
<keyword evidence="6" id="KW-0808">Transferase</keyword>
<protein>
    <recommendedName>
        <fullName evidence="3">protein-histidine N-methyltransferase</fullName>
        <ecNumber evidence="3">2.1.1.85</ecNumber>
    </recommendedName>
</protein>
<keyword evidence="10" id="KW-1185">Reference proteome</keyword>
<sequence>MATNILKLKSGRKIYYSTKESIENKLISNKIKLSNLTDLENKVYEGGLKIWECSLDLSYFIDSMSFEGFNVLELGCGAGLPSIVAALNGASSLTLQDFVFDIILTSETIYNEENYLDLLEIMNKLLNNEGEIYLAAKNYYFGLSGSIPAFQSLIETQGIFNCQQVWKTTKSSIERKILKIKRI</sequence>
<evidence type="ECO:0000313" key="11">
    <source>
        <dbReference type="WBParaSite" id="scf7180000424455.g13152"/>
    </source>
</evidence>
<evidence type="ECO:0000256" key="1">
    <source>
        <dbReference type="ARBA" id="ARBA00004123"/>
    </source>
</evidence>
<comment type="similarity">
    <text evidence="9">Belongs to the methyltransferase superfamily. METTL18 family.</text>
</comment>
<dbReference type="SUPFAM" id="SSF53335">
    <property type="entry name" value="S-adenosyl-L-methionine-dependent methyltransferases"/>
    <property type="match status" value="1"/>
</dbReference>
<evidence type="ECO:0000256" key="3">
    <source>
        <dbReference type="ARBA" id="ARBA00012533"/>
    </source>
</evidence>
<evidence type="ECO:0000256" key="6">
    <source>
        <dbReference type="ARBA" id="ARBA00022679"/>
    </source>
</evidence>
<dbReference type="EC" id="2.1.1.85" evidence="3"/>
<dbReference type="WBParaSite" id="scf7180000424455.g13152">
    <property type="protein sequence ID" value="scf7180000424455.g13152"/>
    <property type="gene ID" value="scf7180000424455.g13152"/>
</dbReference>
<dbReference type="PANTHER" id="PTHR14614">
    <property type="entry name" value="HEPATOCELLULAR CARCINOMA-ASSOCIATED ANTIGEN"/>
    <property type="match status" value="1"/>
</dbReference>
<name>A0A915PEY3_9BILA</name>
<comment type="subcellular location">
    <subcellularLocation>
        <location evidence="2">Cytoplasm</location>
    </subcellularLocation>
    <subcellularLocation>
        <location evidence="1">Nucleus</location>
    </subcellularLocation>
</comment>
<dbReference type="GO" id="GO:0032259">
    <property type="term" value="P:methylation"/>
    <property type="evidence" value="ECO:0007669"/>
    <property type="project" value="UniProtKB-KW"/>
</dbReference>
<evidence type="ECO:0000256" key="7">
    <source>
        <dbReference type="ARBA" id="ARBA00022691"/>
    </source>
</evidence>
<dbReference type="Gene3D" id="3.40.50.150">
    <property type="entry name" value="Vaccinia Virus protein VP39"/>
    <property type="match status" value="2"/>
</dbReference>
<proteinExistence type="inferred from homology"/>
<keyword evidence="5" id="KW-0489">Methyltransferase</keyword>
<organism evidence="10 11">
    <name type="scientific">Meloidogyne floridensis</name>
    <dbReference type="NCBI Taxonomy" id="298350"/>
    <lineage>
        <taxon>Eukaryota</taxon>
        <taxon>Metazoa</taxon>
        <taxon>Ecdysozoa</taxon>
        <taxon>Nematoda</taxon>
        <taxon>Chromadorea</taxon>
        <taxon>Rhabditida</taxon>
        <taxon>Tylenchina</taxon>
        <taxon>Tylenchomorpha</taxon>
        <taxon>Tylenchoidea</taxon>
        <taxon>Meloidogynidae</taxon>
        <taxon>Meloidogyninae</taxon>
        <taxon>Meloidogyne</taxon>
    </lineage>
</organism>
<dbReference type="InterPro" id="IPR029063">
    <property type="entry name" value="SAM-dependent_MTases_sf"/>
</dbReference>
<keyword evidence="4" id="KW-0963">Cytoplasm</keyword>